<evidence type="ECO:0000256" key="1">
    <source>
        <dbReference type="SAM" id="MobiDB-lite"/>
    </source>
</evidence>
<reference evidence="2 3" key="1">
    <citation type="submission" date="2024-09" db="EMBL/GenBank/DDBJ databases">
        <title>Chromosome-scale assembly of Riccia sorocarpa.</title>
        <authorList>
            <person name="Paukszto L."/>
        </authorList>
    </citation>
    <scope>NUCLEOTIDE SEQUENCE [LARGE SCALE GENOMIC DNA]</scope>
    <source>
        <strain evidence="2">LP-2024</strain>
        <tissue evidence="2">Aerial parts of the thallus</tissue>
    </source>
</reference>
<comment type="caution">
    <text evidence="2">The sequence shown here is derived from an EMBL/GenBank/DDBJ whole genome shotgun (WGS) entry which is preliminary data.</text>
</comment>
<accession>A0ABD3GFJ2</accession>
<evidence type="ECO:0000313" key="2">
    <source>
        <dbReference type="EMBL" id="KAL3677352.1"/>
    </source>
</evidence>
<proteinExistence type="predicted"/>
<dbReference type="Proteomes" id="UP001633002">
    <property type="component" value="Unassembled WGS sequence"/>
</dbReference>
<gene>
    <name evidence="2" type="ORF">R1sor_027300</name>
</gene>
<feature type="region of interest" description="Disordered" evidence="1">
    <location>
        <begin position="396"/>
        <end position="418"/>
    </location>
</feature>
<sequence length="434" mass="49552">MAKRKRTPQAPPAAAGRRKKARETPEDASGAGPSQPPRSCPKKSAKMGGPKEPVDLNVVEGPYLVEFEVIPDPDRRIRWGLVHRSARSATLAPLRERLITGSGLSFALDLLVHRPHIPACLEFIQSVVTIRQERETRDRLDLPMEGTVRGRTMRLDAALVRDAFSLLAASLEIKRQVRHQLISDWFPEYQSSGKRYIARTCWRRDWLATLECISMMLLANRRPRTIPGRLTYYIKHFDLDPEDEPDKRLDFADFMAHSLRREVFAVQAHLHEDKPEQYLETFVAIPLTHILLHLQLLTGRECDEPPAPQQPRQLQRTHQAAKKKGLDVIICSEKSLVVRPGDCLVGFLEGLQKRFQIIIWSRQSKKPLMTYLEAMVMRRYLPAFLLDPQSSPQLLLDNGRTMNDKTRMSPRSLADGQSRQCSIGDDRVVDKTLS</sequence>
<feature type="region of interest" description="Disordered" evidence="1">
    <location>
        <begin position="1"/>
        <end position="55"/>
    </location>
</feature>
<protein>
    <submittedName>
        <fullName evidence="2">Uncharacterized protein</fullName>
    </submittedName>
</protein>
<evidence type="ECO:0000313" key="3">
    <source>
        <dbReference type="Proteomes" id="UP001633002"/>
    </source>
</evidence>
<keyword evidence="3" id="KW-1185">Reference proteome</keyword>
<name>A0ABD3GFJ2_9MARC</name>
<dbReference type="AlphaFoldDB" id="A0ABD3GFJ2"/>
<organism evidence="2 3">
    <name type="scientific">Riccia sorocarpa</name>
    <dbReference type="NCBI Taxonomy" id="122646"/>
    <lineage>
        <taxon>Eukaryota</taxon>
        <taxon>Viridiplantae</taxon>
        <taxon>Streptophyta</taxon>
        <taxon>Embryophyta</taxon>
        <taxon>Marchantiophyta</taxon>
        <taxon>Marchantiopsida</taxon>
        <taxon>Marchantiidae</taxon>
        <taxon>Marchantiales</taxon>
        <taxon>Ricciaceae</taxon>
        <taxon>Riccia</taxon>
    </lineage>
</organism>
<dbReference type="EMBL" id="JBJQOH010000008">
    <property type="protein sequence ID" value="KAL3677352.1"/>
    <property type="molecule type" value="Genomic_DNA"/>
</dbReference>